<dbReference type="RefSeq" id="WP_084109097.1">
    <property type="nucleotide sequence ID" value="NZ_FQZB01000023.1"/>
</dbReference>
<dbReference type="SMART" id="SM00331">
    <property type="entry name" value="PP2C_SIG"/>
    <property type="match status" value="1"/>
</dbReference>
<dbReference type="SMART" id="SM00091">
    <property type="entry name" value="PAS"/>
    <property type="match status" value="2"/>
</dbReference>
<protein>
    <submittedName>
        <fullName evidence="4">PAS domain S-box-containing protein</fullName>
    </submittedName>
</protein>
<evidence type="ECO:0000313" key="4">
    <source>
        <dbReference type="EMBL" id="SHK68340.1"/>
    </source>
</evidence>
<dbReference type="InterPro" id="IPR001932">
    <property type="entry name" value="PPM-type_phosphatase-like_dom"/>
</dbReference>
<dbReference type="SUPFAM" id="SSF55785">
    <property type="entry name" value="PYP-like sensor domain (PAS domain)"/>
    <property type="match status" value="2"/>
</dbReference>
<dbReference type="STRING" id="1121302.SAMN02745163_04266"/>
<feature type="domain" description="PAS" evidence="2">
    <location>
        <begin position="24"/>
        <end position="89"/>
    </location>
</feature>
<dbReference type="Gene3D" id="3.60.40.10">
    <property type="entry name" value="PPM-type phosphatase domain"/>
    <property type="match status" value="1"/>
</dbReference>
<dbReference type="Pfam" id="PF07228">
    <property type="entry name" value="SpoIIE"/>
    <property type="match status" value="1"/>
</dbReference>
<evidence type="ECO:0000259" key="2">
    <source>
        <dbReference type="SMART" id="SM00091"/>
    </source>
</evidence>
<gene>
    <name evidence="4" type="ORF">SAMN02745163_04266</name>
</gene>
<dbReference type="EMBL" id="FQZB01000023">
    <property type="protein sequence ID" value="SHK68340.1"/>
    <property type="molecule type" value="Genomic_DNA"/>
</dbReference>
<dbReference type="PANTHER" id="PTHR43156">
    <property type="entry name" value="STAGE II SPORULATION PROTEIN E-RELATED"/>
    <property type="match status" value="1"/>
</dbReference>
<dbReference type="OrthoDB" id="9763484at2"/>
<reference evidence="4 5" key="1">
    <citation type="submission" date="2016-11" db="EMBL/GenBank/DDBJ databases">
        <authorList>
            <person name="Jaros S."/>
            <person name="Januszkiewicz K."/>
            <person name="Wedrychowicz H."/>
        </authorList>
    </citation>
    <scope>NUCLEOTIDE SEQUENCE [LARGE SCALE GENOMIC DNA]</scope>
    <source>
        <strain evidence="4 5">DSM 21758</strain>
    </source>
</reference>
<dbReference type="GO" id="GO:0016791">
    <property type="term" value="F:phosphatase activity"/>
    <property type="evidence" value="ECO:0007669"/>
    <property type="project" value="TreeGrafter"/>
</dbReference>
<dbReference type="Pfam" id="PF13426">
    <property type="entry name" value="PAS_9"/>
    <property type="match status" value="1"/>
</dbReference>
<dbReference type="NCBIfam" id="TIGR00229">
    <property type="entry name" value="sensory_box"/>
    <property type="match status" value="1"/>
</dbReference>
<dbReference type="InterPro" id="IPR013656">
    <property type="entry name" value="PAS_4"/>
</dbReference>
<evidence type="ECO:0000256" key="1">
    <source>
        <dbReference type="ARBA" id="ARBA00022801"/>
    </source>
</evidence>
<dbReference type="Pfam" id="PF08448">
    <property type="entry name" value="PAS_4"/>
    <property type="match status" value="1"/>
</dbReference>
<evidence type="ECO:0000313" key="5">
    <source>
        <dbReference type="Proteomes" id="UP000184310"/>
    </source>
</evidence>
<proteinExistence type="predicted"/>
<feature type="domain" description="PPM-type phosphatase" evidence="3">
    <location>
        <begin position="275"/>
        <end position="480"/>
    </location>
</feature>
<keyword evidence="1" id="KW-0378">Hydrolase</keyword>
<dbReference type="Proteomes" id="UP000184310">
    <property type="component" value="Unassembled WGS sequence"/>
</dbReference>
<organism evidence="4 5">
    <name type="scientific">Clostridium cavendishii DSM 21758</name>
    <dbReference type="NCBI Taxonomy" id="1121302"/>
    <lineage>
        <taxon>Bacteria</taxon>
        <taxon>Bacillati</taxon>
        <taxon>Bacillota</taxon>
        <taxon>Clostridia</taxon>
        <taxon>Eubacteriales</taxon>
        <taxon>Clostridiaceae</taxon>
        <taxon>Clostridium</taxon>
    </lineage>
</organism>
<dbReference type="InterPro" id="IPR052016">
    <property type="entry name" value="Bact_Sigma-Reg"/>
</dbReference>
<dbReference type="Gene3D" id="3.30.450.20">
    <property type="entry name" value="PAS domain"/>
    <property type="match status" value="2"/>
</dbReference>
<keyword evidence="5" id="KW-1185">Reference proteome</keyword>
<accession>A0A1M6UGP6</accession>
<evidence type="ECO:0000259" key="3">
    <source>
        <dbReference type="SMART" id="SM00331"/>
    </source>
</evidence>
<dbReference type="InterPro" id="IPR000014">
    <property type="entry name" value="PAS"/>
</dbReference>
<dbReference type="InterPro" id="IPR036457">
    <property type="entry name" value="PPM-type-like_dom_sf"/>
</dbReference>
<name>A0A1M6UGP6_9CLOT</name>
<dbReference type="InterPro" id="IPR035965">
    <property type="entry name" value="PAS-like_dom_sf"/>
</dbReference>
<dbReference type="PANTHER" id="PTHR43156:SF2">
    <property type="entry name" value="STAGE II SPORULATION PROTEIN E"/>
    <property type="match status" value="1"/>
</dbReference>
<dbReference type="AlphaFoldDB" id="A0A1M6UGP6"/>
<sequence>MEKFEREHIDKNKDMNEWMHIHEKILKARINNISDMVAICNLDKTIIFCNETLYRYYNKTSDEIHGKKLCEVLNIGQDCNECFHQKAIVTRETQKFQKYIKELNKYMECIYRPILDYSGDPILIVKKLREITEKEFFENKLEKTQEKYEEIFNIFPEPVLIIVDNKIVLANEIASKYYNNVIGKNIHSLVPNYEKVIEKRMEKILKSKKTKTIFDYKVLLDNGRLVDFEVSSSYILYKEKPAILSIMREITKMKSSLGSVAKIQKMALQQQFPLKDKAYMERIYIPAKTVSGDFYNINKIDEDSVIGIIGDVKGKGLTAALNISACNVLFNEAVLNSQEPNTIIDYLNSKIVNYLGDSYIAACCFKLDFKNNRSIVVGAGINEFIFQTNEQYEKKVVRGPFLGMFEDSLFDEIIINFKPKDKFYFFTDGLDFILHDEMEKECYKASNISELKNYLNNFLINMLTELDGLKDDCTLVALEIK</sequence>
<feature type="domain" description="PAS" evidence="2">
    <location>
        <begin position="146"/>
        <end position="206"/>
    </location>
</feature>